<feature type="region of interest" description="Disordered" evidence="1">
    <location>
        <begin position="178"/>
        <end position="356"/>
    </location>
</feature>
<reference evidence="3" key="1">
    <citation type="submission" date="2021-01" db="EMBL/GenBank/DDBJ databases">
        <authorList>
            <person name="Corre E."/>
            <person name="Pelletier E."/>
            <person name="Niang G."/>
            <person name="Scheremetjew M."/>
            <person name="Finn R."/>
            <person name="Kale V."/>
            <person name="Holt S."/>
            <person name="Cochrane G."/>
            <person name="Meng A."/>
            <person name="Brown T."/>
            <person name="Cohen L."/>
        </authorList>
    </citation>
    <scope>NUCLEOTIDE SEQUENCE</scope>
    <source>
        <strain evidence="3">CCCM811</strain>
    </source>
</reference>
<feature type="compositionally biased region" description="Polar residues" evidence="1">
    <location>
        <begin position="273"/>
        <end position="288"/>
    </location>
</feature>
<keyword evidence="2" id="KW-0812">Transmembrane</keyword>
<protein>
    <submittedName>
        <fullName evidence="3">Uncharacterized protein</fullName>
    </submittedName>
</protein>
<evidence type="ECO:0000256" key="2">
    <source>
        <dbReference type="SAM" id="Phobius"/>
    </source>
</evidence>
<evidence type="ECO:0000256" key="1">
    <source>
        <dbReference type="SAM" id="MobiDB-lite"/>
    </source>
</evidence>
<feature type="compositionally biased region" description="Polar residues" evidence="1">
    <location>
        <begin position="307"/>
        <end position="338"/>
    </location>
</feature>
<feature type="compositionally biased region" description="Polar residues" evidence="1">
    <location>
        <begin position="345"/>
        <end position="356"/>
    </location>
</feature>
<feature type="transmembrane region" description="Helical" evidence="2">
    <location>
        <begin position="40"/>
        <end position="58"/>
    </location>
</feature>
<feature type="transmembrane region" description="Helical" evidence="2">
    <location>
        <begin position="424"/>
        <end position="442"/>
    </location>
</feature>
<feature type="transmembrane region" description="Helical" evidence="2">
    <location>
        <begin position="70"/>
        <end position="90"/>
    </location>
</feature>
<feature type="transmembrane region" description="Helical" evidence="2">
    <location>
        <begin position="380"/>
        <end position="404"/>
    </location>
</feature>
<evidence type="ECO:0000313" key="3">
    <source>
        <dbReference type="EMBL" id="CAE0676210.1"/>
    </source>
</evidence>
<gene>
    <name evidence="3" type="ORF">LGLO00237_LOCUS27988</name>
</gene>
<dbReference type="EMBL" id="HBIV01039435">
    <property type="protein sequence ID" value="CAE0676210.1"/>
    <property type="molecule type" value="Transcribed_RNA"/>
</dbReference>
<name>A0A7S3Z9H7_9EUKA</name>
<proteinExistence type="predicted"/>
<feature type="compositionally biased region" description="Basic and acidic residues" evidence="1">
    <location>
        <begin position="214"/>
        <end position="223"/>
    </location>
</feature>
<organism evidence="3">
    <name type="scientific">Lotharella globosa</name>
    <dbReference type="NCBI Taxonomy" id="91324"/>
    <lineage>
        <taxon>Eukaryota</taxon>
        <taxon>Sar</taxon>
        <taxon>Rhizaria</taxon>
        <taxon>Cercozoa</taxon>
        <taxon>Chlorarachniophyceae</taxon>
        <taxon>Lotharella</taxon>
    </lineage>
</organism>
<accession>A0A7S3Z9H7</accession>
<feature type="transmembrane region" description="Helical" evidence="2">
    <location>
        <begin position="111"/>
        <end position="133"/>
    </location>
</feature>
<keyword evidence="2" id="KW-1133">Transmembrane helix</keyword>
<dbReference type="AlphaFoldDB" id="A0A7S3Z9H7"/>
<feature type="transmembrane region" description="Helical" evidence="2">
    <location>
        <begin position="139"/>
        <end position="159"/>
    </location>
</feature>
<sequence>MPCFSVAWVVSDTLKATASISQVFLAIYQLQHAQELWPKQIEALALSAAVVSFVFAIGAHEPGYFGWQPYVSLVNIQVAILMISGSYISYRVTYAHYFSCRLEVPKNTVRFFRICVPLASGLVLVSLIGSVVANRIAWAGFRLFAVAFNVLAIGIPFIYSLSTLHAKFVIVTRNTSGGMEDRKHCRSTRSSKRFANPLPANSRAGSRFPAPTLEKMRSAEAKSSRPGSALEKMDSFEPKPSHRRVGSGLPSLDKAHSGESRSPINRTIEKGESANSVLDRLNSTPDSKISQESRKHTPKMSSLDIGAQSSVQRSPRAQKGLRSTASPEVQSHLASINSTREHGKSTQSVGGQSSPTFYRTTSVPMEAMQKTRKWIRKLRIILICAYIFVFVVTVASLASSAIFLTSDEKYSDRVKEEACKYDPIRDILFWIAVMVNFFYGYYTSGTH</sequence>
<feature type="compositionally biased region" description="Basic and acidic residues" evidence="1">
    <location>
        <begin position="231"/>
        <end position="240"/>
    </location>
</feature>
<keyword evidence="2" id="KW-0472">Membrane</keyword>